<dbReference type="InterPro" id="IPR001173">
    <property type="entry name" value="Glyco_trans_2-like"/>
</dbReference>
<dbReference type="Gene3D" id="3.90.550.10">
    <property type="entry name" value="Spore Coat Polysaccharide Biosynthesis Protein SpsA, Chain A"/>
    <property type="match status" value="1"/>
</dbReference>
<evidence type="ECO:0000313" key="6">
    <source>
        <dbReference type="EMBL" id="RDL11775.1"/>
    </source>
</evidence>
<dbReference type="InterPro" id="IPR029044">
    <property type="entry name" value="Nucleotide-diphossugar_trans"/>
</dbReference>
<dbReference type="RefSeq" id="WP_070229847.1">
    <property type="nucleotide sequence ID" value="NZ_BJYO01000002.1"/>
</dbReference>
<dbReference type="CDD" id="cd04185">
    <property type="entry name" value="GT_2_like_b"/>
    <property type="match status" value="1"/>
</dbReference>
<feature type="domain" description="Glycosyltransferase 2-like" evidence="5">
    <location>
        <begin position="9"/>
        <end position="132"/>
    </location>
</feature>
<dbReference type="Pfam" id="PF00535">
    <property type="entry name" value="Glycos_transf_2"/>
    <property type="match status" value="1"/>
</dbReference>
<sequence length="307" mass="34567">MSSVNVTAAIVTYNRLDLLKESLAAVLAQTAYLTHILVINNQSTDGTKEYLDSLTDPRLIVIHASENLGGAGGFNLAVKQFITALADDYVWLMDDDTLPEPTALEKMVSFATTHANIGFTQSQVRWRDVNGPAAYMNVVAPRAFYWQDALITPNNPAIEVVNSTFVSVMIPRERVLAVGLPQKEYFIWGDDMEYTNRLVADEIHKGYLVLNSLAVHKSKENLLPGDIITDTDTDRMWRYDYEYRNRILTARRIGKKELIKTLLRSGVRDLLKILLKGNVAYRGKKAGIIIRGTWRGLFFRPSIESAK</sequence>
<dbReference type="PANTHER" id="PTHR43179">
    <property type="entry name" value="RHAMNOSYLTRANSFERASE WBBL"/>
    <property type="match status" value="1"/>
</dbReference>
<evidence type="ECO:0000256" key="1">
    <source>
        <dbReference type="ARBA" id="ARBA00004776"/>
    </source>
</evidence>
<dbReference type="SUPFAM" id="SSF53448">
    <property type="entry name" value="Nucleotide-diphospho-sugar transferases"/>
    <property type="match status" value="1"/>
</dbReference>
<keyword evidence="3" id="KW-0328">Glycosyltransferase</keyword>
<evidence type="ECO:0000313" key="7">
    <source>
        <dbReference type="Proteomes" id="UP000254912"/>
    </source>
</evidence>
<evidence type="ECO:0000256" key="2">
    <source>
        <dbReference type="ARBA" id="ARBA00006739"/>
    </source>
</evidence>
<keyword evidence="7" id="KW-1185">Reference proteome</keyword>
<keyword evidence="4 6" id="KW-0808">Transferase</keyword>
<proteinExistence type="inferred from homology"/>
<dbReference type="GO" id="GO:0016757">
    <property type="term" value="F:glycosyltransferase activity"/>
    <property type="evidence" value="ECO:0007669"/>
    <property type="project" value="UniProtKB-KW"/>
</dbReference>
<dbReference type="KEGG" id="wso:WSWS_00564"/>
<dbReference type="GeneID" id="94545769"/>
<organism evidence="6 7">
    <name type="scientific">Weissella soli</name>
    <dbReference type="NCBI Taxonomy" id="155866"/>
    <lineage>
        <taxon>Bacteria</taxon>
        <taxon>Bacillati</taxon>
        <taxon>Bacillota</taxon>
        <taxon>Bacilli</taxon>
        <taxon>Lactobacillales</taxon>
        <taxon>Lactobacillaceae</taxon>
        <taxon>Weissella</taxon>
    </lineage>
</organism>
<dbReference type="Proteomes" id="UP000254912">
    <property type="component" value="Unassembled WGS sequence"/>
</dbReference>
<protein>
    <submittedName>
        <fullName evidence="6">GT2 family glycosyltransferase</fullName>
    </submittedName>
</protein>
<dbReference type="PANTHER" id="PTHR43179:SF12">
    <property type="entry name" value="GALACTOFURANOSYLTRANSFERASE GLFT2"/>
    <property type="match status" value="1"/>
</dbReference>
<comment type="similarity">
    <text evidence="2">Belongs to the glycosyltransferase 2 family.</text>
</comment>
<evidence type="ECO:0000256" key="3">
    <source>
        <dbReference type="ARBA" id="ARBA00022676"/>
    </source>
</evidence>
<comment type="pathway">
    <text evidence="1">Cell wall biogenesis; cell wall polysaccharide biosynthesis.</text>
</comment>
<dbReference type="AlphaFoldDB" id="A0A288QWK7"/>
<accession>A0A288QWK7</accession>
<gene>
    <name evidence="6" type="ORF">DFP99_0193</name>
</gene>
<evidence type="ECO:0000256" key="4">
    <source>
        <dbReference type="ARBA" id="ARBA00022679"/>
    </source>
</evidence>
<name>A0A288QWK7_9LACO</name>
<evidence type="ECO:0000259" key="5">
    <source>
        <dbReference type="Pfam" id="PF00535"/>
    </source>
</evidence>
<dbReference type="EMBL" id="QRAS01000001">
    <property type="protein sequence ID" value="RDL11775.1"/>
    <property type="molecule type" value="Genomic_DNA"/>
</dbReference>
<comment type="caution">
    <text evidence="6">The sequence shown here is derived from an EMBL/GenBank/DDBJ whole genome shotgun (WGS) entry which is preliminary data.</text>
</comment>
<reference evidence="6 7" key="1">
    <citation type="submission" date="2018-07" db="EMBL/GenBank/DDBJ databases">
        <title>Genomic Encyclopedia of Type Strains, Phase III (KMG-III): the genomes of soil and plant-associated and newly described type strains.</title>
        <authorList>
            <person name="Whitman W."/>
        </authorList>
    </citation>
    <scope>NUCLEOTIDE SEQUENCE [LARGE SCALE GENOMIC DNA]</scope>
    <source>
        <strain evidence="6 7">CECT 7031</strain>
    </source>
</reference>